<name>A0ABS3LES4_9ENTE</name>
<dbReference type="RefSeq" id="WP_207675132.1">
    <property type="nucleotide sequence ID" value="NZ_JAFREM010000030.1"/>
</dbReference>
<accession>A0ABS3LES4</accession>
<comment type="caution">
    <text evidence="1">The sequence shown here is derived from an EMBL/GenBank/DDBJ whole genome shotgun (WGS) entry which is preliminary data.</text>
</comment>
<organism evidence="1 2">
    <name type="scientific">Candidatus Enterococcus moelleringii</name>
    <dbReference type="NCBI Taxonomy" id="2815325"/>
    <lineage>
        <taxon>Bacteria</taxon>
        <taxon>Bacillati</taxon>
        <taxon>Bacillota</taxon>
        <taxon>Bacilli</taxon>
        <taxon>Lactobacillales</taxon>
        <taxon>Enterococcaceae</taxon>
        <taxon>Enterococcus</taxon>
    </lineage>
</organism>
<evidence type="ECO:0008006" key="3">
    <source>
        <dbReference type="Google" id="ProtNLM"/>
    </source>
</evidence>
<keyword evidence="2" id="KW-1185">Reference proteome</keyword>
<evidence type="ECO:0000313" key="2">
    <source>
        <dbReference type="Proteomes" id="UP000664601"/>
    </source>
</evidence>
<gene>
    <name evidence="1" type="ORF">JZO70_18325</name>
</gene>
<protein>
    <recommendedName>
        <fullName evidence="3">IrrE N-terminal-like domain-containing protein</fullName>
    </recommendedName>
</protein>
<evidence type="ECO:0000313" key="1">
    <source>
        <dbReference type="EMBL" id="MBO1308138.1"/>
    </source>
</evidence>
<dbReference type="EMBL" id="JAFREM010000030">
    <property type="protein sequence ID" value="MBO1308138.1"/>
    <property type="molecule type" value="Genomic_DNA"/>
</dbReference>
<dbReference type="Proteomes" id="UP000664601">
    <property type="component" value="Unassembled WGS sequence"/>
</dbReference>
<proteinExistence type="predicted"/>
<reference evidence="1 2" key="1">
    <citation type="submission" date="2021-03" db="EMBL/GenBank/DDBJ databases">
        <title>Enterococcal diversity collection.</title>
        <authorList>
            <person name="Gilmore M.S."/>
            <person name="Schwartzman J."/>
            <person name="Van Tyne D."/>
            <person name="Martin M."/>
            <person name="Earl A.M."/>
            <person name="Manson A.L."/>
            <person name="Straub T."/>
            <person name="Salamzade R."/>
            <person name="Saavedra J."/>
            <person name="Lebreton F."/>
            <person name="Prichula J."/>
            <person name="Schaufler K."/>
            <person name="Gaca A."/>
            <person name="Sgardioli B."/>
            <person name="Wagenaar J."/>
            <person name="Strong T."/>
        </authorList>
    </citation>
    <scope>NUCLEOTIDE SEQUENCE [LARGE SCALE GENOMIC DNA]</scope>
    <source>
        <strain evidence="1 2">669A</strain>
    </source>
</reference>
<sequence length="217" mass="24631">MSTETFVQTILKLSKLPDESYEGYLLKQDNLYRRIPEEAKAELLRNAVECGKQAAQPLKGKPLAEFLQQAGIQVVYTKETSNKTKNAYTLAEIRLPDRITLNETLIDSGQKLINHEADLQFLTAQASIADILSAHELFHYLENRDKLYTTEKHIQYKIGPFSKTARIHALSEIAATAFVKEVYGLTFSPLLFNPVLLYNFDTEFSEDFAAQLLKRVG</sequence>